<dbReference type="InterPro" id="IPR024072">
    <property type="entry name" value="DHFR-like_dom_sf"/>
</dbReference>
<organism evidence="5 6">
    <name type="scientific">Tectimicrobiota bacterium</name>
    <dbReference type="NCBI Taxonomy" id="2528274"/>
    <lineage>
        <taxon>Bacteria</taxon>
        <taxon>Pseudomonadati</taxon>
        <taxon>Nitrospinota/Tectimicrobiota group</taxon>
        <taxon>Candidatus Tectimicrobiota</taxon>
    </lineage>
</organism>
<evidence type="ECO:0000256" key="1">
    <source>
        <dbReference type="ARBA" id="ARBA00005104"/>
    </source>
</evidence>
<evidence type="ECO:0000256" key="3">
    <source>
        <dbReference type="ARBA" id="ARBA00023002"/>
    </source>
</evidence>
<protein>
    <submittedName>
        <fullName evidence="5">Dihydrofolate reductase family protein</fullName>
    </submittedName>
</protein>
<dbReference type="GO" id="GO:0009231">
    <property type="term" value="P:riboflavin biosynthetic process"/>
    <property type="evidence" value="ECO:0007669"/>
    <property type="project" value="InterPro"/>
</dbReference>
<dbReference type="Gene3D" id="3.40.430.10">
    <property type="entry name" value="Dihydrofolate Reductase, subunit A"/>
    <property type="match status" value="1"/>
</dbReference>
<feature type="domain" description="Bacterial bifunctional deaminase-reductase C-terminal" evidence="4">
    <location>
        <begin position="5"/>
        <end position="218"/>
    </location>
</feature>
<dbReference type="EMBL" id="JACPUR010000017">
    <property type="protein sequence ID" value="MBI3127528.1"/>
    <property type="molecule type" value="Genomic_DNA"/>
</dbReference>
<dbReference type="PANTHER" id="PTHR38011:SF7">
    <property type="entry name" value="2,5-DIAMINO-6-RIBOSYLAMINO-4(3H)-PYRIMIDINONE 5'-PHOSPHATE REDUCTASE"/>
    <property type="match status" value="1"/>
</dbReference>
<keyword evidence="2" id="KW-0521">NADP</keyword>
<comment type="pathway">
    <text evidence="1">Cofactor biosynthesis; riboflavin biosynthesis.</text>
</comment>
<sequence>MGSQYIFVNMAVTLDGKIAAAGREPFSLGSEADRREMDRLRAEADIVLWGGETLRATRSSARIRNPELTAARASSGRPPQPANGVITLSGNIPPSAKWFDAQDVRRFIFTGDQGAPAAEAAARGRAEVVVLGGREVTASALLAALAKRGMERVLLEGGGSVHWMFAREGLLDALHVTLTPWLAGGTAAPTLLDGEGFPSGSFLRLRLEEVRREGEEIFLRYRVDRPNAGNPPAR</sequence>
<evidence type="ECO:0000256" key="2">
    <source>
        <dbReference type="ARBA" id="ARBA00022857"/>
    </source>
</evidence>
<evidence type="ECO:0000313" key="6">
    <source>
        <dbReference type="Proteomes" id="UP000782312"/>
    </source>
</evidence>
<gene>
    <name evidence="5" type="ORF">HYZ11_07995</name>
</gene>
<accession>A0A932MN95</accession>
<reference evidence="5" key="1">
    <citation type="submission" date="2020-07" db="EMBL/GenBank/DDBJ databases">
        <title>Huge and variable diversity of episymbiotic CPR bacteria and DPANN archaea in groundwater ecosystems.</title>
        <authorList>
            <person name="He C.Y."/>
            <person name="Keren R."/>
            <person name="Whittaker M."/>
            <person name="Farag I.F."/>
            <person name="Doudna J."/>
            <person name="Cate J.H.D."/>
            <person name="Banfield J.F."/>
        </authorList>
    </citation>
    <scope>NUCLEOTIDE SEQUENCE</scope>
    <source>
        <strain evidence="5">NC_groundwater_763_Ag_S-0.2um_68_21</strain>
    </source>
</reference>
<dbReference type="SUPFAM" id="SSF53597">
    <property type="entry name" value="Dihydrofolate reductase-like"/>
    <property type="match status" value="1"/>
</dbReference>
<dbReference type="AlphaFoldDB" id="A0A932MN95"/>
<keyword evidence="3" id="KW-0560">Oxidoreductase</keyword>
<proteinExistence type="predicted"/>
<dbReference type="Pfam" id="PF01872">
    <property type="entry name" value="RibD_C"/>
    <property type="match status" value="1"/>
</dbReference>
<dbReference type="GO" id="GO:0008703">
    <property type="term" value="F:5-amino-6-(5-phosphoribosylamino)uracil reductase activity"/>
    <property type="evidence" value="ECO:0007669"/>
    <property type="project" value="InterPro"/>
</dbReference>
<name>A0A932MN95_UNCTE</name>
<comment type="caution">
    <text evidence="5">The sequence shown here is derived from an EMBL/GenBank/DDBJ whole genome shotgun (WGS) entry which is preliminary data.</text>
</comment>
<dbReference type="InterPro" id="IPR050765">
    <property type="entry name" value="Riboflavin_Biosynth_HTPR"/>
</dbReference>
<dbReference type="InterPro" id="IPR002734">
    <property type="entry name" value="RibDG_C"/>
</dbReference>
<dbReference type="Proteomes" id="UP000782312">
    <property type="component" value="Unassembled WGS sequence"/>
</dbReference>
<evidence type="ECO:0000313" key="5">
    <source>
        <dbReference type="EMBL" id="MBI3127528.1"/>
    </source>
</evidence>
<evidence type="ECO:0000259" key="4">
    <source>
        <dbReference type="Pfam" id="PF01872"/>
    </source>
</evidence>
<dbReference type="PANTHER" id="PTHR38011">
    <property type="entry name" value="DIHYDROFOLATE REDUCTASE FAMILY PROTEIN (AFU_ORTHOLOGUE AFUA_8G06820)"/>
    <property type="match status" value="1"/>
</dbReference>